<dbReference type="Pfam" id="PF13565">
    <property type="entry name" value="HTH_32"/>
    <property type="match status" value="1"/>
</dbReference>
<evidence type="ECO:0000313" key="2">
    <source>
        <dbReference type="EMBL" id="VAZ94726.1"/>
    </source>
</evidence>
<evidence type="ECO:0000256" key="1">
    <source>
        <dbReference type="SAM" id="MobiDB-lite"/>
    </source>
</evidence>
<dbReference type="RefSeq" id="WP_198929536.1">
    <property type="nucleotide sequence ID" value="NZ_LWCM01000097.1"/>
</dbReference>
<accession>A0ABY6RJA3</accession>
<evidence type="ECO:0008006" key="4">
    <source>
        <dbReference type="Google" id="ProtNLM"/>
    </source>
</evidence>
<evidence type="ECO:0000313" key="3">
    <source>
        <dbReference type="Proteomes" id="UP000271464"/>
    </source>
</evidence>
<dbReference type="SUPFAM" id="SSF46689">
    <property type="entry name" value="Homeodomain-like"/>
    <property type="match status" value="1"/>
</dbReference>
<keyword evidence="3" id="KW-1185">Reference proteome</keyword>
<protein>
    <recommendedName>
        <fullName evidence="4">Helix-turn-helix domain-containing protein</fullName>
    </recommendedName>
</protein>
<gene>
    <name evidence="2" type="ORF">LAUMK4_02895</name>
</gene>
<feature type="region of interest" description="Disordered" evidence="1">
    <location>
        <begin position="28"/>
        <end position="57"/>
    </location>
</feature>
<comment type="caution">
    <text evidence="2">The sequence shown here is derived from an EMBL/GenBank/DDBJ whole genome shotgun (WGS) entry which is preliminary data.</text>
</comment>
<reference evidence="2 3" key="1">
    <citation type="submission" date="2018-09" db="EMBL/GenBank/DDBJ databases">
        <authorList>
            <person name="Tagini F."/>
        </authorList>
    </citation>
    <scope>NUCLEOTIDE SEQUENCE [LARGE SCALE GENOMIC DNA]</scope>
    <source>
        <strain evidence="2 3">MK4</strain>
    </source>
</reference>
<dbReference type="Proteomes" id="UP000271464">
    <property type="component" value="Unassembled WGS sequence"/>
</dbReference>
<dbReference type="InterPro" id="IPR009057">
    <property type="entry name" value="Homeodomain-like_sf"/>
</dbReference>
<organism evidence="2 3">
    <name type="scientific">Mycobacterium persicum</name>
    <dbReference type="NCBI Taxonomy" id="1487726"/>
    <lineage>
        <taxon>Bacteria</taxon>
        <taxon>Bacillati</taxon>
        <taxon>Actinomycetota</taxon>
        <taxon>Actinomycetes</taxon>
        <taxon>Mycobacteriales</taxon>
        <taxon>Mycobacteriaceae</taxon>
        <taxon>Mycobacterium</taxon>
    </lineage>
</organism>
<sequence>MAGVSRPRVNLWLSRYADDGVAGLLERKRGAGREQVPGRSRARVPAATRGAPPDGLSHWSSREMVKFIARTEKVTVSHRYVATLWREAGLKPHRQGTFKLCRDPRFVEKVADIVGLYLDTRAPRGTDDLSGGERPSPPDLSQQGR</sequence>
<feature type="region of interest" description="Disordered" evidence="1">
    <location>
        <begin position="121"/>
        <end position="145"/>
    </location>
</feature>
<name>A0ABY6RJA3_9MYCO</name>
<proteinExistence type="predicted"/>
<dbReference type="GeneID" id="66595979"/>
<dbReference type="EMBL" id="UPHM01000066">
    <property type="protein sequence ID" value="VAZ94726.1"/>
    <property type="molecule type" value="Genomic_DNA"/>
</dbReference>